<proteinExistence type="predicted"/>
<dbReference type="Proteomes" id="UP000015354">
    <property type="component" value="Unassembled WGS sequence"/>
</dbReference>
<dbReference type="GO" id="GO:0016740">
    <property type="term" value="F:transferase activity"/>
    <property type="evidence" value="ECO:0007669"/>
    <property type="project" value="UniProtKB-KW"/>
</dbReference>
<dbReference type="EMBL" id="ATMH01009836">
    <property type="protein sequence ID" value="EPY18648.1"/>
    <property type="molecule type" value="Genomic_DNA"/>
</dbReference>
<dbReference type="AlphaFoldDB" id="S9TQA1"/>
<gene>
    <name evidence="1" type="ORF">STCU_09836</name>
</gene>
<dbReference type="OrthoDB" id="260282at2759"/>
<organism evidence="1 2">
    <name type="scientific">Strigomonas culicis</name>
    <dbReference type="NCBI Taxonomy" id="28005"/>
    <lineage>
        <taxon>Eukaryota</taxon>
        <taxon>Discoba</taxon>
        <taxon>Euglenozoa</taxon>
        <taxon>Kinetoplastea</taxon>
        <taxon>Metakinetoplastina</taxon>
        <taxon>Trypanosomatida</taxon>
        <taxon>Trypanosomatidae</taxon>
        <taxon>Strigomonadinae</taxon>
        <taxon>Strigomonas</taxon>
    </lineage>
</organism>
<evidence type="ECO:0000313" key="2">
    <source>
        <dbReference type="Proteomes" id="UP000015354"/>
    </source>
</evidence>
<reference evidence="1 2" key="1">
    <citation type="journal article" date="2013" name="PLoS ONE">
        <title>Predicting the Proteins of Angomonas deanei, Strigomonas culicis and Their Respective Endosymbionts Reveals New Aspects of the Trypanosomatidae Family.</title>
        <authorList>
            <person name="Motta M.C."/>
            <person name="Martins A.C."/>
            <person name="de Souza S.S."/>
            <person name="Catta-Preta C.M."/>
            <person name="Silva R."/>
            <person name="Klein C.C."/>
            <person name="de Almeida L.G."/>
            <person name="de Lima Cunha O."/>
            <person name="Ciapina L.P."/>
            <person name="Brocchi M."/>
            <person name="Colabardini A.C."/>
            <person name="de Araujo Lima B."/>
            <person name="Machado C.R."/>
            <person name="de Almeida Soares C.M."/>
            <person name="Probst C.M."/>
            <person name="de Menezes C.B."/>
            <person name="Thompson C.E."/>
            <person name="Bartholomeu D.C."/>
            <person name="Gradia D.F."/>
            <person name="Pavoni D.P."/>
            <person name="Grisard E.C."/>
            <person name="Fantinatti-Garboggini F."/>
            <person name="Marchini F.K."/>
            <person name="Rodrigues-Luiz G.F."/>
            <person name="Wagner G."/>
            <person name="Goldman G.H."/>
            <person name="Fietto J.L."/>
            <person name="Elias M.C."/>
            <person name="Goldman M.H."/>
            <person name="Sagot M.F."/>
            <person name="Pereira M."/>
            <person name="Stoco P.H."/>
            <person name="de Mendonca-Neto R.P."/>
            <person name="Teixeira S.M."/>
            <person name="Maciel T.E."/>
            <person name="de Oliveira Mendes T.A."/>
            <person name="Urmenyi T.P."/>
            <person name="de Souza W."/>
            <person name="Schenkman S."/>
            <person name="de Vasconcelos A.T."/>
        </authorList>
    </citation>
    <scope>NUCLEOTIDE SEQUENCE [LARGE SCALE GENOMIC DNA]</scope>
</reference>
<evidence type="ECO:0000313" key="1">
    <source>
        <dbReference type="EMBL" id="EPY18648.1"/>
    </source>
</evidence>
<dbReference type="InterPro" id="IPR029044">
    <property type="entry name" value="Nucleotide-diphossugar_trans"/>
</dbReference>
<keyword evidence="1" id="KW-0808">Transferase</keyword>
<name>S9TQA1_9TRYP</name>
<accession>S9TQA1</accession>
<keyword evidence="2" id="KW-1185">Reference proteome</keyword>
<comment type="caution">
    <text evidence="1">The sequence shown here is derived from an EMBL/GenBank/DDBJ whole genome shotgun (WGS) entry which is preliminary data.</text>
</comment>
<sequence length="211" mass="24114">MVTVDLSDLKALMCNISVPIRRMTYVVNSDVSAVVHLFRDVERVFRFTARLRVHWPGYNMGFSGAANYGMRDALRYPFDEVPFFFILNNDIRFPAATLPASLPEFRRVTRQDKAVLAGLLEEVAKEPSEHTPLDRRHPLLRSSDNRTLLVTSTALPDRIRYMPYEKRKEIFRKHSGGLFFDDGGDPAAFGMSRLAMETVGFDGRELLSRVL</sequence>
<dbReference type="SUPFAM" id="SSF53448">
    <property type="entry name" value="Nucleotide-diphospho-sugar transferases"/>
    <property type="match status" value="1"/>
</dbReference>
<protein>
    <submittedName>
        <fullName evidence="1">Beta galactofuranosyl glycosyltransferase</fullName>
    </submittedName>
</protein>